<dbReference type="EMBL" id="RJVU01061435">
    <property type="protein sequence ID" value="ROJ36053.1"/>
    <property type="molecule type" value="Genomic_DNA"/>
</dbReference>
<feature type="region of interest" description="Disordered" evidence="1">
    <location>
        <begin position="1"/>
        <end position="55"/>
    </location>
</feature>
<accession>A0A3N0XTR5</accession>
<dbReference type="Proteomes" id="UP000281406">
    <property type="component" value="Unassembled WGS sequence"/>
</dbReference>
<evidence type="ECO:0000256" key="1">
    <source>
        <dbReference type="SAM" id="MobiDB-lite"/>
    </source>
</evidence>
<evidence type="ECO:0000313" key="3">
    <source>
        <dbReference type="Proteomes" id="UP000281406"/>
    </source>
</evidence>
<keyword evidence="3" id="KW-1185">Reference proteome</keyword>
<gene>
    <name evidence="2" type="ORF">DPX16_12678</name>
</gene>
<reference evidence="2 3" key="1">
    <citation type="submission" date="2018-10" db="EMBL/GenBank/DDBJ databases">
        <title>Genome assembly for a Yunnan-Guizhou Plateau 3E fish, Anabarilius grahami (Regan), and its evolutionary and genetic applications.</title>
        <authorList>
            <person name="Jiang W."/>
        </authorList>
    </citation>
    <scope>NUCLEOTIDE SEQUENCE [LARGE SCALE GENOMIC DNA]</scope>
    <source>
        <strain evidence="2">AG-KIZ</strain>
        <tissue evidence="2">Muscle</tissue>
    </source>
</reference>
<evidence type="ECO:0000313" key="2">
    <source>
        <dbReference type="EMBL" id="ROJ36053.1"/>
    </source>
</evidence>
<comment type="caution">
    <text evidence="2">The sequence shown here is derived from an EMBL/GenBank/DDBJ whole genome shotgun (WGS) entry which is preliminary data.</text>
</comment>
<name>A0A3N0XTR5_ANAGA</name>
<proteinExistence type="predicted"/>
<dbReference type="AlphaFoldDB" id="A0A3N0XTR5"/>
<sequence length="105" mass="11195">MSADARDQQGRAVTADTDGIGRSDGAKELAGAVTPHPRRREAATHHQTPAGGPVLPDITLQMGRSLSQGHNMGAHLSKGAFLYLPAFDGHLKRQLTSQFISRGIR</sequence>
<organism evidence="2 3">
    <name type="scientific">Anabarilius grahami</name>
    <name type="common">Kanglang fish</name>
    <name type="synonym">Barilius grahami</name>
    <dbReference type="NCBI Taxonomy" id="495550"/>
    <lineage>
        <taxon>Eukaryota</taxon>
        <taxon>Metazoa</taxon>
        <taxon>Chordata</taxon>
        <taxon>Craniata</taxon>
        <taxon>Vertebrata</taxon>
        <taxon>Euteleostomi</taxon>
        <taxon>Actinopterygii</taxon>
        <taxon>Neopterygii</taxon>
        <taxon>Teleostei</taxon>
        <taxon>Ostariophysi</taxon>
        <taxon>Cypriniformes</taxon>
        <taxon>Xenocyprididae</taxon>
        <taxon>Xenocypridinae</taxon>
        <taxon>Xenocypridinae incertae sedis</taxon>
        <taxon>Anabarilius</taxon>
    </lineage>
</organism>
<protein>
    <submittedName>
        <fullName evidence="2">Uncharacterized protein</fullName>
    </submittedName>
</protein>